<name>A0A840GCT1_RHOTE</name>
<keyword evidence="11 13" id="KW-0472">Membrane</keyword>
<proteinExistence type="inferred from homology"/>
<dbReference type="Gene3D" id="1.20.950.20">
    <property type="entry name" value="Transmembrane di-heme cytochromes, Chain C"/>
    <property type="match status" value="1"/>
</dbReference>
<accession>A0A840GCT1</accession>
<dbReference type="Proteomes" id="UP000587070">
    <property type="component" value="Unassembled WGS sequence"/>
</dbReference>
<evidence type="ECO:0000256" key="5">
    <source>
        <dbReference type="ARBA" id="ARBA00022617"/>
    </source>
</evidence>
<dbReference type="GO" id="GO:0020037">
    <property type="term" value="F:heme binding"/>
    <property type="evidence" value="ECO:0007669"/>
    <property type="project" value="TreeGrafter"/>
</dbReference>
<evidence type="ECO:0000313" key="16">
    <source>
        <dbReference type="Proteomes" id="UP000587070"/>
    </source>
</evidence>
<keyword evidence="6 13" id="KW-0812">Transmembrane</keyword>
<evidence type="ECO:0000256" key="6">
    <source>
        <dbReference type="ARBA" id="ARBA00022692"/>
    </source>
</evidence>
<dbReference type="GO" id="GO:0022904">
    <property type="term" value="P:respiratory electron transport chain"/>
    <property type="evidence" value="ECO:0007669"/>
    <property type="project" value="InterPro"/>
</dbReference>
<dbReference type="PANTHER" id="PTHR30529:SF3">
    <property type="entry name" value="CYTOCHROME B561 HOMOLOG 1"/>
    <property type="match status" value="1"/>
</dbReference>
<evidence type="ECO:0000256" key="12">
    <source>
        <dbReference type="ARBA" id="ARBA00037975"/>
    </source>
</evidence>
<evidence type="ECO:0000256" key="8">
    <source>
        <dbReference type="ARBA" id="ARBA00022982"/>
    </source>
</evidence>
<evidence type="ECO:0000256" key="9">
    <source>
        <dbReference type="ARBA" id="ARBA00022989"/>
    </source>
</evidence>
<gene>
    <name evidence="15" type="ORF">GGD90_002840</name>
</gene>
<dbReference type="RefSeq" id="WP_184415200.1">
    <property type="nucleotide sequence ID" value="NZ_JACIGE010000011.1"/>
</dbReference>
<keyword evidence="10" id="KW-0408">Iron</keyword>
<reference evidence="15 16" key="1">
    <citation type="submission" date="2020-08" db="EMBL/GenBank/DDBJ databases">
        <title>Genome sequencing of Purple Non-Sulfur Bacteria from various extreme environments.</title>
        <authorList>
            <person name="Mayer M."/>
        </authorList>
    </citation>
    <scope>NUCLEOTIDE SEQUENCE [LARGE SCALE GENOMIC DNA]</scope>
    <source>
        <strain evidence="15 16">2761</strain>
    </source>
</reference>
<dbReference type="InterPro" id="IPR016174">
    <property type="entry name" value="Di-haem_cyt_TM"/>
</dbReference>
<keyword evidence="9 13" id="KW-1133">Transmembrane helix</keyword>
<dbReference type="PANTHER" id="PTHR30529">
    <property type="entry name" value="CYTOCHROME B561"/>
    <property type="match status" value="1"/>
</dbReference>
<dbReference type="GO" id="GO:0009055">
    <property type="term" value="F:electron transfer activity"/>
    <property type="evidence" value="ECO:0007669"/>
    <property type="project" value="InterPro"/>
</dbReference>
<keyword evidence="5" id="KW-0349">Heme</keyword>
<evidence type="ECO:0000256" key="2">
    <source>
        <dbReference type="ARBA" id="ARBA00004651"/>
    </source>
</evidence>
<feature type="transmembrane region" description="Helical" evidence="13">
    <location>
        <begin position="97"/>
        <end position="117"/>
    </location>
</feature>
<feature type="domain" description="Cytochrome b561 bacterial/Ni-hydrogenase" evidence="14">
    <location>
        <begin position="11"/>
        <end position="183"/>
    </location>
</feature>
<feature type="transmembrane region" description="Helical" evidence="13">
    <location>
        <begin position="18"/>
        <end position="36"/>
    </location>
</feature>
<keyword evidence="8" id="KW-0249">Electron transport</keyword>
<dbReference type="AlphaFoldDB" id="A0A840GCT1"/>
<dbReference type="EMBL" id="JACIGE010000011">
    <property type="protein sequence ID" value="MBB4248448.1"/>
    <property type="molecule type" value="Genomic_DNA"/>
</dbReference>
<dbReference type="GO" id="GO:0046872">
    <property type="term" value="F:metal ion binding"/>
    <property type="evidence" value="ECO:0007669"/>
    <property type="project" value="UniProtKB-KW"/>
</dbReference>
<comment type="subcellular location">
    <subcellularLocation>
        <location evidence="2">Cell membrane</location>
        <topology evidence="2">Multi-pass membrane protein</topology>
    </subcellularLocation>
</comment>
<protein>
    <submittedName>
        <fullName evidence="15">Cytochrome b561</fullName>
    </submittedName>
</protein>
<evidence type="ECO:0000256" key="13">
    <source>
        <dbReference type="SAM" id="Phobius"/>
    </source>
</evidence>
<sequence length="184" mass="20349">MNSTPRTTPNRYDPLTRLLHWGMFFLLLAVCALVELHEIFPKGSSGRTAMMALHMSLGVIALIMVLPRLGWRVVQALRGALPDESAMPGWQRLASKAMYLAFYLLLLALPVSGYLGVALDARSVDVFGLFTLPPIGAGDHNLAHDLKEVHETLANVFIALVGLHFAAALWHHFGLRDDVLLRMK</sequence>
<evidence type="ECO:0000256" key="4">
    <source>
        <dbReference type="ARBA" id="ARBA00022475"/>
    </source>
</evidence>
<dbReference type="GO" id="GO:0005886">
    <property type="term" value="C:plasma membrane"/>
    <property type="evidence" value="ECO:0007669"/>
    <property type="project" value="UniProtKB-SubCell"/>
</dbReference>
<keyword evidence="16" id="KW-1185">Reference proteome</keyword>
<comment type="caution">
    <text evidence="15">The sequence shown here is derived from an EMBL/GenBank/DDBJ whole genome shotgun (WGS) entry which is preliminary data.</text>
</comment>
<dbReference type="SUPFAM" id="SSF81342">
    <property type="entry name" value="Transmembrane di-heme cytochromes"/>
    <property type="match status" value="1"/>
</dbReference>
<dbReference type="InterPro" id="IPR011577">
    <property type="entry name" value="Cyt_b561_bac/Ni-Hgenase"/>
</dbReference>
<dbReference type="InterPro" id="IPR052168">
    <property type="entry name" value="Cytochrome_b561_oxidase"/>
</dbReference>
<evidence type="ECO:0000256" key="3">
    <source>
        <dbReference type="ARBA" id="ARBA00022448"/>
    </source>
</evidence>
<evidence type="ECO:0000259" key="14">
    <source>
        <dbReference type="Pfam" id="PF01292"/>
    </source>
</evidence>
<dbReference type="Pfam" id="PF01292">
    <property type="entry name" value="Ni_hydr_CYTB"/>
    <property type="match status" value="1"/>
</dbReference>
<evidence type="ECO:0000256" key="7">
    <source>
        <dbReference type="ARBA" id="ARBA00022723"/>
    </source>
</evidence>
<keyword evidence="4" id="KW-1003">Cell membrane</keyword>
<evidence type="ECO:0000256" key="10">
    <source>
        <dbReference type="ARBA" id="ARBA00023004"/>
    </source>
</evidence>
<comment type="similarity">
    <text evidence="12">Belongs to the cytochrome b561 family.</text>
</comment>
<keyword evidence="7" id="KW-0479">Metal-binding</keyword>
<evidence type="ECO:0000256" key="1">
    <source>
        <dbReference type="ARBA" id="ARBA00001970"/>
    </source>
</evidence>
<organism evidence="15 16">
    <name type="scientific">Rhodocyclus tenuis</name>
    <name type="common">Rhodospirillum tenue</name>
    <dbReference type="NCBI Taxonomy" id="1066"/>
    <lineage>
        <taxon>Bacteria</taxon>
        <taxon>Pseudomonadati</taxon>
        <taxon>Pseudomonadota</taxon>
        <taxon>Betaproteobacteria</taxon>
        <taxon>Rhodocyclales</taxon>
        <taxon>Rhodocyclaceae</taxon>
        <taxon>Rhodocyclus</taxon>
    </lineage>
</organism>
<feature type="transmembrane region" description="Helical" evidence="13">
    <location>
        <begin position="48"/>
        <end position="66"/>
    </location>
</feature>
<evidence type="ECO:0000313" key="15">
    <source>
        <dbReference type="EMBL" id="MBB4248448.1"/>
    </source>
</evidence>
<comment type="cofactor">
    <cofactor evidence="1">
        <name>heme b</name>
        <dbReference type="ChEBI" id="CHEBI:60344"/>
    </cofactor>
</comment>
<evidence type="ECO:0000256" key="11">
    <source>
        <dbReference type="ARBA" id="ARBA00023136"/>
    </source>
</evidence>
<feature type="transmembrane region" description="Helical" evidence="13">
    <location>
        <begin position="153"/>
        <end position="173"/>
    </location>
</feature>
<keyword evidence="3" id="KW-0813">Transport</keyword>